<feature type="transmembrane region" description="Helical" evidence="9">
    <location>
        <begin position="201"/>
        <end position="220"/>
    </location>
</feature>
<dbReference type="InterPro" id="IPR003006">
    <property type="entry name" value="Ig/MHC_CS"/>
</dbReference>
<evidence type="ECO:0000256" key="10">
    <source>
        <dbReference type="SAM" id="SignalP"/>
    </source>
</evidence>
<comment type="subcellular location">
    <subcellularLocation>
        <location evidence="1">Membrane</location>
        <topology evidence="1">Single-pass type I membrane protein</topology>
    </subcellularLocation>
</comment>
<evidence type="ECO:0000256" key="8">
    <source>
        <dbReference type="ARBA" id="ARBA00023182"/>
    </source>
</evidence>
<dbReference type="PANTHER" id="PTHR19944:SF65">
    <property type="entry name" value="HLA CLASS II HISTOCOMPATIBILITY ANTIGEN, DM BETA CHAIN"/>
    <property type="match status" value="1"/>
</dbReference>
<evidence type="ECO:0000256" key="7">
    <source>
        <dbReference type="ARBA" id="ARBA00023180"/>
    </source>
</evidence>
<keyword evidence="6 9" id="KW-0472">Membrane</keyword>
<sequence length="244" mass="26155">MWVIGVLGLVLSCRGAGAFLVHVASSCPLVANGSALDFNLALVFNKNPLVCYDPDAQRFVPCDWMLLHPVATQLAAILNNGTAWVQRAKARRWASPPQARIIPSKTGNARAPVLLTCHVWGFYPPEVTIIWLHNRDIVSTGEHPPISAIPNGDWTYQAQVTLMVAPLAGDTFTCSVQHASLDRPLLEDWGPTLSPGLMGKVAAATVLMVLGLSTFIAGLYQYRARPPAPGYTPLPGDNSPAGSI</sequence>
<dbReference type="Gene3D" id="2.60.40.10">
    <property type="entry name" value="Immunoglobulins"/>
    <property type="match status" value="1"/>
</dbReference>
<keyword evidence="7" id="KW-0325">Glycoprotein</keyword>
<dbReference type="InterPro" id="IPR003597">
    <property type="entry name" value="Ig_C1-set"/>
</dbReference>
<evidence type="ECO:0000256" key="6">
    <source>
        <dbReference type="ARBA" id="ARBA00023136"/>
    </source>
</evidence>
<evidence type="ECO:0000256" key="9">
    <source>
        <dbReference type="SAM" id="Phobius"/>
    </source>
</evidence>
<dbReference type="SUPFAM" id="SSF54452">
    <property type="entry name" value="MHC antigen-recognition domain"/>
    <property type="match status" value="1"/>
</dbReference>
<comment type="caution">
    <text evidence="12">The sequence shown here is derived from an EMBL/GenBank/DDBJ whole genome shotgun (WGS) entry which is preliminary data.</text>
</comment>
<dbReference type="AlphaFoldDB" id="A0ABC9XWA5"/>
<feature type="domain" description="Ig-like" evidence="11">
    <location>
        <begin position="97"/>
        <end position="186"/>
    </location>
</feature>
<dbReference type="InterPro" id="IPR007110">
    <property type="entry name" value="Ig-like_dom"/>
</dbReference>
<keyword evidence="5" id="KW-1064">Adaptive immunity</keyword>
<dbReference type="SMART" id="SM00407">
    <property type="entry name" value="IGc1"/>
    <property type="match status" value="1"/>
</dbReference>
<dbReference type="SUPFAM" id="SSF48726">
    <property type="entry name" value="Immunoglobulin"/>
    <property type="match status" value="1"/>
</dbReference>
<dbReference type="CDD" id="cd21002">
    <property type="entry name" value="IgC1_MHC_II_beta_HLA-DM"/>
    <property type="match status" value="1"/>
</dbReference>
<evidence type="ECO:0000313" key="13">
    <source>
        <dbReference type="Proteomes" id="UP001623348"/>
    </source>
</evidence>
<proteinExistence type="predicted"/>
<feature type="chain" id="PRO_5044774286" evidence="10">
    <location>
        <begin position="19"/>
        <end position="244"/>
    </location>
</feature>
<keyword evidence="4 9" id="KW-1133">Transmembrane helix</keyword>
<keyword evidence="13" id="KW-1185">Reference proteome</keyword>
<name>A0ABC9XWA5_GRUJA</name>
<dbReference type="Pfam" id="PF07654">
    <property type="entry name" value="C1-set"/>
    <property type="match status" value="1"/>
</dbReference>
<organism evidence="12 13">
    <name type="scientific">Grus japonensis</name>
    <name type="common">Japanese crane</name>
    <name type="synonym">Red-crowned crane</name>
    <dbReference type="NCBI Taxonomy" id="30415"/>
    <lineage>
        <taxon>Eukaryota</taxon>
        <taxon>Metazoa</taxon>
        <taxon>Chordata</taxon>
        <taxon>Craniata</taxon>
        <taxon>Vertebrata</taxon>
        <taxon>Euteleostomi</taxon>
        <taxon>Archelosauria</taxon>
        <taxon>Archosauria</taxon>
        <taxon>Dinosauria</taxon>
        <taxon>Saurischia</taxon>
        <taxon>Theropoda</taxon>
        <taxon>Coelurosauria</taxon>
        <taxon>Aves</taxon>
        <taxon>Neognathae</taxon>
        <taxon>Neoaves</taxon>
        <taxon>Gruiformes</taxon>
        <taxon>Gruidae</taxon>
        <taxon>Grus</taxon>
    </lineage>
</organism>
<dbReference type="GO" id="GO:0002504">
    <property type="term" value="P:antigen processing and presentation of peptide or polysaccharide antigen via MHC class II"/>
    <property type="evidence" value="ECO:0007669"/>
    <property type="project" value="UniProtKB-KW"/>
</dbReference>
<gene>
    <name evidence="12" type="ORF">GRJ2_002633300</name>
</gene>
<dbReference type="InterPro" id="IPR014745">
    <property type="entry name" value="MHC_II_a/b_N"/>
</dbReference>
<dbReference type="Gene3D" id="3.10.320.10">
    <property type="entry name" value="Class II Histocompatibility Antigen, M Beta Chain, Chain B, domain 1"/>
    <property type="match status" value="1"/>
</dbReference>
<feature type="signal peptide" evidence="10">
    <location>
        <begin position="1"/>
        <end position="18"/>
    </location>
</feature>
<dbReference type="PROSITE" id="PS00290">
    <property type="entry name" value="IG_MHC"/>
    <property type="match status" value="1"/>
</dbReference>
<accession>A0ABC9XWA5</accession>
<evidence type="ECO:0000259" key="11">
    <source>
        <dbReference type="PROSITE" id="PS50835"/>
    </source>
</evidence>
<evidence type="ECO:0000313" key="12">
    <source>
        <dbReference type="EMBL" id="GAB0201677.1"/>
    </source>
</evidence>
<dbReference type="GO" id="GO:0042613">
    <property type="term" value="C:MHC class II protein complex"/>
    <property type="evidence" value="ECO:0007669"/>
    <property type="project" value="UniProtKB-KW"/>
</dbReference>
<dbReference type="InterPro" id="IPR036179">
    <property type="entry name" value="Ig-like_dom_sf"/>
</dbReference>
<evidence type="ECO:0000256" key="4">
    <source>
        <dbReference type="ARBA" id="ARBA00022989"/>
    </source>
</evidence>
<dbReference type="InterPro" id="IPR013783">
    <property type="entry name" value="Ig-like_fold"/>
</dbReference>
<keyword evidence="2 9" id="KW-0812">Transmembrane</keyword>
<evidence type="ECO:0000256" key="2">
    <source>
        <dbReference type="ARBA" id="ARBA00022692"/>
    </source>
</evidence>
<dbReference type="EMBL" id="BAAFJT010000032">
    <property type="protein sequence ID" value="GAB0201677.1"/>
    <property type="molecule type" value="Genomic_DNA"/>
</dbReference>
<keyword evidence="3" id="KW-0391">Immunity</keyword>
<evidence type="ECO:0000256" key="5">
    <source>
        <dbReference type="ARBA" id="ARBA00023130"/>
    </source>
</evidence>
<dbReference type="PANTHER" id="PTHR19944">
    <property type="entry name" value="MHC CLASS II-RELATED"/>
    <property type="match status" value="1"/>
</dbReference>
<reference evidence="12 13" key="1">
    <citation type="submission" date="2024-06" db="EMBL/GenBank/DDBJ databases">
        <title>The draft genome of Grus japonensis, version 3.</title>
        <authorList>
            <person name="Nabeshima K."/>
            <person name="Suzuki S."/>
            <person name="Onuma M."/>
        </authorList>
    </citation>
    <scope>NUCLEOTIDE SEQUENCE [LARGE SCALE GENOMIC DNA]</scope>
    <source>
        <strain evidence="12 13">451A</strain>
    </source>
</reference>
<evidence type="ECO:0000256" key="1">
    <source>
        <dbReference type="ARBA" id="ARBA00004479"/>
    </source>
</evidence>
<dbReference type="GO" id="GO:0002250">
    <property type="term" value="P:adaptive immune response"/>
    <property type="evidence" value="ECO:0007669"/>
    <property type="project" value="UniProtKB-KW"/>
</dbReference>
<keyword evidence="10" id="KW-0732">Signal</keyword>
<protein>
    <submittedName>
        <fullName evidence="12">HLA class II histocompatibility antigen, DM beta chain-like</fullName>
    </submittedName>
</protein>
<evidence type="ECO:0000256" key="3">
    <source>
        <dbReference type="ARBA" id="ARBA00022859"/>
    </source>
</evidence>
<dbReference type="Proteomes" id="UP001623348">
    <property type="component" value="Unassembled WGS sequence"/>
</dbReference>
<keyword evidence="8" id="KW-0491">MHC II</keyword>
<dbReference type="PROSITE" id="PS50835">
    <property type="entry name" value="IG_LIKE"/>
    <property type="match status" value="1"/>
</dbReference>
<dbReference type="InterPro" id="IPR050160">
    <property type="entry name" value="MHC/Immunoglobulin"/>
</dbReference>
<dbReference type="InterPro" id="IPR011162">
    <property type="entry name" value="MHC_I/II-like_Ag-recog"/>
</dbReference>